<keyword evidence="2" id="KW-1185">Reference proteome</keyword>
<accession>A0ABR2GNY0</accession>
<dbReference type="Proteomes" id="UP001470230">
    <property type="component" value="Unassembled WGS sequence"/>
</dbReference>
<sequence length="98" mass="11471">MSAEHLLKIDGKEFEVKLIKISRSASILDKYAKRTINGDLQREIIGTYYNYSLEFAYNDEPEKYDLLWERLTAPEPFHDIEIVDNIGMKEDSTVYHAI</sequence>
<evidence type="ECO:0000313" key="2">
    <source>
        <dbReference type="Proteomes" id="UP001470230"/>
    </source>
</evidence>
<proteinExistence type="predicted"/>
<name>A0ABR2GNY0_9EUKA</name>
<protein>
    <submittedName>
        <fullName evidence="1">Uncharacterized protein</fullName>
    </submittedName>
</protein>
<evidence type="ECO:0000313" key="1">
    <source>
        <dbReference type="EMBL" id="KAK8835308.1"/>
    </source>
</evidence>
<gene>
    <name evidence="1" type="ORF">M9Y10_013513</name>
</gene>
<dbReference type="EMBL" id="JAPFFF010000184">
    <property type="protein sequence ID" value="KAK8835308.1"/>
    <property type="molecule type" value="Genomic_DNA"/>
</dbReference>
<organism evidence="1 2">
    <name type="scientific">Tritrichomonas musculus</name>
    <dbReference type="NCBI Taxonomy" id="1915356"/>
    <lineage>
        <taxon>Eukaryota</taxon>
        <taxon>Metamonada</taxon>
        <taxon>Parabasalia</taxon>
        <taxon>Tritrichomonadida</taxon>
        <taxon>Tritrichomonadidae</taxon>
        <taxon>Tritrichomonas</taxon>
    </lineage>
</organism>
<reference evidence="1 2" key="1">
    <citation type="submission" date="2024-04" db="EMBL/GenBank/DDBJ databases">
        <title>Tritrichomonas musculus Genome.</title>
        <authorList>
            <person name="Alves-Ferreira E."/>
            <person name="Grigg M."/>
            <person name="Lorenzi H."/>
            <person name="Galac M."/>
        </authorList>
    </citation>
    <scope>NUCLEOTIDE SEQUENCE [LARGE SCALE GENOMIC DNA]</scope>
    <source>
        <strain evidence="1 2">EAF2021</strain>
    </source>
</reference>
<comment type="caution">
    <text evidence="1">The sequence shown here is derived from an EMBL/GenBank/DDBJ whole genome shotgun (WGS) entry which is preliminary data.</text>
</comment>